<evidence type="ECO:0000256" key="4">
    <source>
        <dbReference type="ARBA" id="ARBA00022989"/>
    </source>
</evidence>
<dbReference type="PRINTS" id="PR00103">
    <property type="entry name" value="CAMPKINASE"/>
</dbReference>
<dbReference type="InterPro" id="IPR050866">
    <property type="entry name" value="CNG_cation_channel"/>
</dbReference>
<comment type="subcellular location">
    <subcellularLocation>
        <location evidence="1">Membrane</location>
        <topology evidence="1">Multi-pass membrane protein</topology>
    </subcellularLocation>
</comment>
<dbReference type="Proteomes" id="UP001240447">
    <property type="component" value="Unassembled WGS sequence"/>
</dbReference>
<evidence type="ECO:0000313" key="10">
    <source>
        <dbReference type="EMBL" id="MDP9824005.1"/>
    </source>
</evidence>
<keyword evidence="4" id="KW-1133">Transmembrane helix</keyword>
<evidence type="ECO:0000256" key="7">
    <source>
        <dbReference type="ARBA" id="ARBA00023286"/>
    </source>
</evidence>
<proteinExistence type="predicted"/>
<dbReference type="InterPro" id="IPR000595">
    <property type="entry name" value="cNMP-bd_dom"/>
</dbReference>
<dbReference type="SMART" id="SM00100">
    <property type="entry name" value="cNMP"/>
    <property type="match status" value="1"/>
</dbReference>
<dbReference type="PROSITE" id="PS00889">
    <property type="entry name" value="CNMP_BINDING_2"/>
    <property type="match status" value="1"/>
</dbReference>
<keyword evidence="5" id="KW-0406">Ion transport</keyword>
<evidence type="ECO:0000256" key="5">
    <source>
        <dbReference type="ARBA" id="ARBA00023065"/>
    </source>
</evidence>
<feature type="domain" description="Cyclic nucleotide-binding" evidence="9">
    <location>
        <begin position="15"/>
        <end position="131"/>
    </location>
</feature>
<dbReference type="PROSITE" id="PS50042">
    <property type="entry name" value="CNMP_BINDING_3"/>
    <property type="match status" value="1"/>
</dbReference>
<keyword evidence="7" id="KW-1071">Ligand-gated ion channel</keyword>
<dbReference type="CDD" id="cd00038">
    <property type="entry name" value="CAP_ED"/>
    <property type="match status" value="1"/>
</dbReference>
<dbReference type="EMBL" id="JAUSQM010000001">
    <property type="protein sequence ID" value="MDP9824005.1"/>
    <property type="molecule type" value="Genomic_DNA"/>
</dbReference>
<evidence type="ECO:0000256" key="8">
    <source>
        <dbReference type="ARBA" id="ARBA00023303"/>
    </source>
</evidence>
<dbReference type="Gene3D" id="2.60.120.10">
    <property type="entry name" value="Jelly Rolls"/>
    <property type="match status" value="1"/>
</dbReference>
<sequence>MARTSKRDLLASLPLFRACSPKELKQIEALLDEASVEAGHGLTTQGDVGTQAFVVVSGEADVVVDGRVVATVGEGEMIGEMSLLDRTSRRSATVTAKTAMELLVLDPRSFSTLLDSHPSVTRQIAIGLAERLRTYEAPVA</sequence>
<organism evidence="10 11">
    <name type="scientific">Nocardioides massiliensis</name>
    <dbReference type="NCBI Taxonomy" id="1325935"/>
    <lineage>
        <taxon>Bacteria</taxon>
        <taxon>Bacillati</taxon>
        <taxon>Actinomycetota</taxon>
        <taxon>Actinomycetes</taxon>
        <taxon>Propionibacteriales</taxon>
        <taxon>Nocardioidaceae</taxon>
        <taxon>Nocardioides</taxon>
    </lineage>
</organism>
<dbReference type="Pfam" id="PF00027">
    <property type="entry name" value="cNMP_binding"/>
    <property type="match status" value="1"/>
</dbReference>
<dbReference type="RefSeq" id="WP_068125044.1">
    <property type="nucleotide sequence ID" value="NZ_CCXJ01000793.2"/>
</dbReference>
<dbReference type="PANTHER" id="PTHR45638:SF11">
    <property type="entry name" value="CYCLIC NUCLEOTIDE-GATED CATION CHANNEL SUBUNIT A"/>
    <property type="match status" value="1"/>
</dbReference>
<reference evidence="10 11" key="1">
    <citation type="submission" date="2023-07" db="EMBL/GenBank/DDBJ databases">
        <title>Sequencing the genomes of 1000 actinobacteria strains.</title>
        <authorList>
            <person name="Klenk H.-P."/>
        </authorList>
    </citation>
    <scope>NUCLEOTIDE SEQUENCE [LARGE SCALE GENOMIC DNA]</scope>
    <source>
        <strain evidence="10 11">GD13</strain>
    </source>
</reference>
<keyword evidence="8" id="KW-0407">Ion channel</keyword>
<name>A0ABT9NU92_9ACTN</name>
<protein>
    <submittedName>
        <fullName evidence="10">CRP-like cAMP-binding protein</fullName>
    </submittedName>
</protein>
<accession>A0ABT9NU92</accession>
<dbReference type="InterPro" id="IPR018488">
    <property type="entry name" value="cNMP-bd_CS"/>
</dbReference>
<keyword evidence="11" id="KW-1185">Reference proteome</keyword>
<evidence type="ECO:0000256" key="2">
    <source>
        <dbReference type="ARBA" id="ARBA00022448"/>
    </source>
</evidence>
<evidence type="ECO:0000256" key="1">
    <source>
        <dbReference type="ARBA" id="ARBA00004141"/>
    </source>
</evidence>
<evidence type="ECO:0000256" key="6">
    <source>
        <dbReference type="ARBA" id="ARBA00023136"/>
    </source>
</evidence>
<evidence type="ECO:0000313" key="11">
    <source>
        <dbReference type="Proteomes" id="UP001240447"/>
    </source>
</evidence>
<dbReference type="SUPFAM" id="SSF51206">
    <property type="entry name" value="cAMP-binding domain-like"/>
    <property type="match status" value="1"/>
</dbReference>
<keyword evidence="3" id="KW-0812">Transmembrane</keyword>
<comment type="caution">
    <text evidence="10">The sequence shown here is derived from an EMBL/GenBank/DDBJ whole genome shotgun (WGS) entry which is preliminary data.</text>
</comment>
<dbReference type="InterPro" id="IPR014710">
    <property type="entry name" value="RmlC-like_jellyroll"/>
</dbReference>
<dbReference type="InterPro" id="IPR018490">
    <property type="entry name" value="cNMP-bd_dom_sf"/>
</dbReference>
<keyword evidence="6" id="KW-0472">Membrane</keyword>
<evidence type="ECO:0000256" key="3">
    <source>
        <dbReference type="ARBA" id="ARBA00022692"/>
    </source>
</evidence>
<gene>
    <name evidence="10" type="ORF">J2S59_003814</name>
</gene>
<dbReference type="PANTHER" id="PTHR45638">
    <property type="entry name" value="CYCLIC NUCLEOTIDE-GATED CATION CHANNEL SUBUNIT A"/>
    <property type="match status" value="1"/>
</dbReference>
<keyword evidence="2" id="KW-0813">Transport</keyword>
<evidence type="ECO:0000259" key="9">
    <source>
        <dbReference type="PROSITE" id="PS50042"/>
    </source>
</evidence>